<reference evidence="1" key="1">
    <citation type="submission" date="2023-03" db="EMBL/GenBank/DDBJ databases">
        <title>Massive genome expansion in bonnet fungi (Mycena s.s.) driven by repeated elements and novel gene families across ecological guilds.</title>
        <authorList>
            <consortium name="Lawrence Berkeley National Laboratory"/>
            <person name="Harder C.B."/>
            <person name="Miyauchi S."/>
            <person name="Viragh M."/>
            <person name="Kuo A."/>
            <person name="Thoen E."/>
            <person name="Andreopoulos B."/>
            <person name="Lu D."/>
            <person name="Skrede I."/>
            <person name="Drula E."/>
            <person name="Henrissat B."/>
            <person name="Morin E."/>
            <person name="Kohler A."/>
            <person name="Barry K."/>
            <person name="LaButti K."/>
            <person name="Morin E."/>
            <person name="Salamov A."/>
            <person name="Lipzen A."/>
            <person name="Mereny Z."/>
            <person name="Hegedus B."/>
            <person name="Baldrian P."/>
            <person name="Stursova M."/>
            <person name="Weitz H."/>
            <person name="Taylor A."/>
            <person name="Grigoriev I.V."/>
            <person name="Nagy L.G."/>
            <person name="Martin F."/>
            <person name="Kauserud H."/>
        </authorList>
    </citation>
    <scope>NUCLEOTIDE SEQUENCE</scope>
    <source>
        <strain evidence="1">CBHHK200</strain>
    </source>
</reference>
<protein>
    <submittedName>
        <fullName evidence="1">Uncharacterized protein</fullName>
    </submittedName>
</protein>
<dbReference type="AlphaFoldDB" id="A0AAD6SG93"/>
<comment type="caution">
    <text evidence="1">The sequence shown here is derived from an EMBL/GenBank/DDBJ whole genome shotgun (WGS) entry which is preliminary data.</text>
</comment>
<organism evidence="1 2">
    <name type="scientific">Mycena alexandri</name>
    <dbReference type="NCBI Taxonomy" id="1745969"/>
    <lineage>
        <taxon>Eukaryota</taxon>
        <taxon>Fungi</taxon>
        <taxon>Dikarya</taxon>
        <taxon>Basidiomycota</taxon>
        <taxon>Agaricomycotina</taxon>
        <taxon>Agaricomycetes</taxon>
        <taxon>Agaricomycetidae</taxon>
        <taxon>Agaricales</taxon>
        <taxon>Marasmiineae</taxon>
        <taxon>Mycenaceae</taxon>
        <taxon>Mycena</taxon>
    </lineage>
</organism>
<proteinExistence type="predicted"/>
<name>A0AAD6SG93_9AGAR</name>
<sequence length="297" mass="34006">MAGNPNTLIVLGSSPDSYFIGHGRRHFVENMPESFTNHAKTDLNISMTLWISVSKTLDTWISHNTATAKFHFNGDINQDIRDHLSGTNGKARAEFFSFPDDEDSAHYFLKGKNDGAWSAVLQTYYIEKLTKMKAEILNFDAGITGMIFGKGKTHICTFKAGFIANFDEDEIDSREHPLYKVLAQHEEGWCIERGSTLCFYDSRYFYLKFKRPGQSEITMHWNLPPNMAEKLSALREQAQQPEEMMTLMQEDQGWIKVAQMRMNNERQMNNMLCEQIEFAGLSMRAALTGGTIVTKYY</sequence>
<gene>
    <name evidence="1" type="ORF">C8F04DRAFT_1128246</name>
</gene>
<keyword evidence="2" id="KW-1185">Reference proteome</keyword>
<evidence type="ECO:0000313" key="2">
    <source>
        <dbReference type="Proteomes" id="UP001218188"/>
    </source>
</evidence>
<evidence type="ECO:0000313" key="1">
    <source>
        <dbReference type="EMBL" id="KAJ7025510.1"/>
    </source>
</evidence>
<accession>A0AAD6SG93</accession>
<dbReference type="Proteomes" id="UP001218188">
    <property type="component" value="Unassembled WGS sequence"/>
</dbReference>
<dbReference type="EMBL" id="JARJCM010000152">
    <property type="protein sequence ID" value="KAJ7025510.1"/>
    <property type="molecule type" value="Genomic_DNA"/>
</dbReference>